<reference evidence="1 2" key="1">
    <citation type="submission" date="2024-04" db="EMBL/GenBank/DDBJ databases">
        <title>Phyllosticta paracitricarpa is synonymous to the EU quarantine fungus P. citricarpa based on phylogenomic analyses.</title>
        <authorList>
            <consortium name="Lawrence Berkeley National Laboratory"/>
            <person name="Van ingen-buijs V.A."/>
            <person name="Van westerhoven A.C."/>
            <person name="Haridas S."/>
            <person name="Skiadas P."/>
            <person name="Martin F."/>
            <person name="Groenewald J.Z."/>
            <person name="Crous P.W."/>
            <person name="Seidl M.F."/>
        </authorList>
    </citation>
    <scope>NUCLEOTIDE SEQUENCE [LARGE SCALE GENOMIC DNA]</scope>
    <source>
        <strain evidence="1 2">CPC 17464</strain>
    </source>
</reference>
<dbReference type="GeneID" id="92029401"/>
<dbReference type="Proteomes" id="UP001360953">
    <property type="component" value="Unassembled WGS sequence"/>
</dbReference>
<protein>
    <submittedName>
        <fullName evidence="1">Uncharacterized protein</fullName>
    </submittedName>
</protein>
<accession>A0ABR1LFQ4</accession>
<sequence length="191" mass="20345">MSNLAATVARLLGLGLAALSAQVTLLTAVVASRGALGGAVASLVADITAFSRLALAHAGLLRENSERDDEAITPEPLRGTDKDNERHEVGKEVVDARSYEREIGLKARVACSVPTRSIDDVGIGAWSANTTTPTRIKDLFRIEQPKKASPLEVRLNTGLERGRRGLCMCSQECLGGGAKSRGRRATRTQRV</sequence>
<gene>
    <name evidence="1" type="ORF">J3D65DRAFT_468433</name>
</gene>
<dbReference type="EMBL" id="JBBPEH010000009">
    <property type="protein sequence ID" value="KAK7534042.1"/>
    <property type="molecule type" value="Genomic_DNA"/>
</dbReference>
<comment type="caution">
    <text evidence="1">The sequence shown here is derived from an EMBL/GenBank/DDBJ whole genome shotgun (WGS) entry which is preliminary data.</text>
</comment>
<keyword evidence="2" id="KW-1185">Reference proteome</keyword>
<organism evidence="1 2">
    <name type="scientific">Phyllosticta citribraziliensis</name>
    <dbReference type="NCBI Taxonomy" id="989973"/>
    <lineage>
        <taxon>Eukaryota</taxon>
        <taxon>Fungi</taxon>
        <taxon>Dikarya</taxon>
        <taxon>Ascomycota</taxon>
        <taxon>Pezizomycotina</taxon>
        <taxon>Dothideomycetes</taxon>
        <taxon>Dothideomycetes incertae sedis</taxon>
        <taxon>Botryosphaeriales</taxon>
        <taxon>Phyllostictaceae</taxon>
        <taxon>Phyllosticta</taxon>
    </lineage>
</organism>
<evidence type="ECO:0000313" key="2">
    <source>
        <dbReference type="Proteomes" id="UP001360953"/>
    </source>
</evidence>
<dbReference type="RefSeq" id="XP_066653081.1">
    <property type="nucleotide sequence ID" value="XM_066796495.1"/>
</dbReference>
<proteinExistence type="predicted"/>
<evidence type="ECO:0000313" key="1">
    <source>
        <dbReference type="EMBL" id="KAK7534042.1"/>
    </source>
</evidence>
<name>A0ABR1LFQ4_9PEZI</name>